<keyword evidence="5" id="KW-0378">Hydrolase</keyword>
<dbReference type="Pfam" id="PF02492">
    <property type="entry name" value="cobW"/>
    <property type="match status" value="1"/>
</dbReference>
<sequence length="242" mass="27047">MCGLCGCGDEHVHSEDDHHHDHHSEGLIQIEQDLLFKNQEFARANARYFQERQITVINLMSSPGSGKTTLLKNTFTDLSNRQSMAVVVGDQHSDYDACALQSVGMEAMQINTGHVCHLDAHMIAHSCSDLAMMSGSILFIENIGNLVCPALFDLGEAYKVVILSVAEGDSKPLKYPEMFRKADLLLVTKVDLLPYVDFDLNRCVDYAKRVNPKLEYLSLSARSGEGLSTWYDWLLKKRIAPV</sequence>
<proteinExistence type="inferred from homology"/>
<dbReference type="RefSeq" id="WP_058469620.1">
    <property type="nucleotide sequence ID" value="NZ_CAAAIC010000013.1"/>
</dbReference>
<evidence type="ECO:0000259" key="9">
    <source>
        <dbReference type="Pfam" id="PF02492"/>
    </source>
</evidence>
<organism evidence="10 11">
    <name type="scientific">Legionella jordanis</name>
    <dbReference type="NCBI Taxonomy" id="456"/>
    <lineage>
        <taxon>Bacteria</taxon>
        <taxon>Pseudomonadati</taxon>
        <taxon>Pseudomonadota</taxon>
        <taxon>Gammaproteobacteria</taxon>
        <taxon>Legionellales</taxon>
        <taxon>Legionellaceae</taxon>
        <taxon>Legionella</taxon>
    </lineage>
</organism>
<evidence type="ECO:0000313" key="10">
    <source>
        <dbReference type="EMBL" id="KTD19225.1"/>
    </source>
</evidence>
<feature type="domain" description="CobW/HypB/UreG nucleotide-binding" evidence="9">
    <location>
        <begin position="56"/>
        <end position="216"/>
    </location>
</feature>
<protein>
    <recommendedName>
        <fullName evidence="8">Hydrogenase maturation factor HypB</fullName>
    </recommendedName>
</protein>
<dbReference type="Gene3D" id="3.40.50.300">
    <property type="entry name" value="P-loop containing nucleotide triphosphate hydrolases"/>
    <property type="match status" value="1"/>
</dbReference>
<keyword evidence="2" id="KW-0533">Nickel</keyword>
<dbReference type="GO" id="GO:0005525">
    <property type="term" value="F:GTP binding"/>
    <property type="evidence" value="ECO:0007669"/>
    <property type="project" value="UniProtKB-KW"/>
</dbReference>
<dbReference type="PATRIC" id="fig|456.5.peg.24"/>
<evidence type="ECO:0000256" key="7">
    <source>
        <dbReference type="ARBA" id="ARBA00023134"/>
    </source>
</evidence>
<reference evidence="10 11" key="1">
    <citation type="submission" date="2015-11" db="EMBL/GenBank/DDBJ databases">
        <title>Genomic analysis of 38 Legionella species identifies large and diverse effector repertoires.</title>
        <authorList>
            <person name="Burstein D."/>
            <person name="Amaro F."/>
            <person name="Zusman T."/>
            <person name="Lifshitz Z."/>
            <person name="Cohen O."/>
            <person name="Gilbert J.A."/>
            <person name="Pupko T."/>
            <person name="Shuman H.A."/>
            <person name="Segal G."/>
        </authorList>
    </citation>
    <scope>NUCLEOTIDE SEQUENCE [LARGE SCALE GENOMIC DNA]</scope>
    <source>
        <strain evidence="10 11">BL-540</strain>
    </source>
</reference>
<dbReference type="EMBL" id="LNYJ01000001">
    <property type="protein sequence ID" value="KTD19225.1"/>
    <property type="molecule type" value="Genomic_DNA"/>
</dbReference>
<dbReference type="GO" id="GO:0051604">
    <property type="term" value="P:protein maturation"/>
    <property type="evidence" value="ECO:0007669"/>
    <property type="project" value="InterPro"/>
</dbReference>
<keyword evidence="6" id="KW-0862">Zinc</keyword>
<dbReference type="GO" id="GO:0016151">
    <property type="term" value="F:nickel cation binding"/>
    <property type="evidence" value="ECO:0007669"/>
    <property type="project" value="InterPro"/>
</dbReference>
<dbReference type="GO" id="GO:0008270">
    <property type="term" value="F:zinc ion binding"/>
    <property type="evidence" value="ECO:0007669"/>
    <property type="project" value="TreeGrafter"/>
</dbReference>
<dbReference type="Proteomes" id="UP000055035">
    <property type="component" value="Unassembled WGS sequence"/>
</dbReference>
<dbReference type="PANTHER" id="PTHR30134">
    <property type="entry name" value="HYDROGENASE PROTEIN ASSEMBLY PROTEIN, NICKEL CHAPERONE"/>
    <property type="match status" value="1"/>
</dbReference>
<keyword evidence="7" id="KW-0342">GTP-binding</keyword>
<dbReference type="AlphaFoldDB" id="A0A0W0VHR4"/>
<keyword evidence="4" id="KW-0547">Nucleotide-binding</keyword>
<dbReference type="SUPFAM" id="SSF52540">
    <property type="entry name" value="P-loop containing nucleoside triphosphate hydrolases"/>
    <property type="match status" value="1"/>
</dbReference>
<evidence type="ECO:0000256" key="3">
    <source>
        <dbReference type="ARBA" id="ARBA00022723"/>
    </source>
</evidence>
<dbReference type="InterPro" id="IPR027417">
    <property type="entry name" value="P-loop_NTPase"/>
</dbReference>
<evidence type="ECO:0000256" key="6">
    <source>
        <dbReference type="ARBA" id="ARBA00022833"/>
    </source>
</evidence>
<comment type="caution">
    <text evidence="10">The sequence shown here is derived from an EMBL/GenBank/DDBJ whole genome shotgun (WGS) entry which is preliminary data.</text>
</comment>
<name>A0A0W0VHR4_9GAMM</name>
<dbReference type="GO" id="GO:0003924">
    <property type="term" value="F:GTPase activity"/>
    <property type="evidence" value="ECO:0007669"/>
    <property type="project" value="InterPro"/>
</dbReference>
<dbReference type="NCBIfam" id="TIGR00073">
    <property type="entry name" value="hypB"/>
    <property type="match status" value="1"/>
</dbReference>
<evidence type="ECO:0000256" key="4">
    <source>
        <dbReference type="ARBA" id="ARBA00022741"/>
    </source>
</evidence>
<comment type="similarity">
    <text evidence="1">Belongs to the SIMIBI class G3E GTPase family. HypB/HupM subfamily.</text>
</comment>
<evidence type="ECO:0000256" key="2">
    <source>
        <dbReference type="ARBA" id="ARBA00022596"/>
    </source>
</evidence>
<evidence type="ECO:0000256" key="5">
    <source>
        <dbReference type="ARBA" id="ARBA00022801"/>
    </source>
</evidence>
<dbReference type="OrthoDB" id="9802035at2"/>
<keyword evidence="3" id="KW-0479">Metal-binding</keyword>
<accession>A0A0W0VHR4</accession>
<evidence type="ECO:0000313" key="11">
    <source>
        <dbReference type="Proteomes" id="UP000055035"/>
    </source>
</evidence>
<dbReference type="InterPro" id="IPR004392">
    <property type="entry name" value="Hyd_mat_HypB"/>
</dbReference>
<keyword evidence="11" id="KW-1185">Reference proteome</keyword>
<dbReference type="PANTHER" id="PTHR30134:SF2">
    <property type="entry name" value="HYDROGENASE MATURATION FACTOR HYPB"/>
    <property type="match status" value="1"/>
</dbReference>
<evidence type="ECO:0000256" key="1">
    <source>
        <dbReference type="ARBA" id="ARBA00006211"/>
    </source>
</evidence>
<dbReference type="STRING" id="456.Ljor_0022"/>
<dbReference type="InterPro" id="IPR003495">
    <property type="entry name" value="CobW/HypB/UreG_nucleotide-bd"/>
</dbReference>
<gene>
    <name evidence="10" type="primary">hypB</name>
    <name evidence="10" type="ORF">Ljor_0022</name>
</gene>
<evidence type="ECO:0000256" key="8">
    <source>
        <dbReference type="ARBA" id="ARBA00035238"/>
    </source>
</evidence>
<dbReference type="PIRSF" id="PIRSF005624">
    <property type="entry name" value="Ni-bind_GTPase"/>
    <property type="match status" value="1"/>
</dbReference>